<name>A0A146F494_ASPKA</name>
<dbReference type="Proteomes" id="UP000075230">
    <property type="component" value="Unassembled WGS sequence"/>
</dbReference>
<reference evidence="1 2" key="1">
    <citation type="journal article" date="2016" name="DNA Res.">
        <title>Genome sequence of Aspergillus luchuensis NBRC 4314.</title>
        <authorList>
            <person name="Yamada O."/>
            <person name="Machida M."/>
            <person name="Hosoyama A."/>
            <person name="Goto M."/>
            <person name="Takahashi T."/>
            <person name="Futagami T."/>
            <person name="Yamagata Y."/>
            <person name="Takeuchi M."/>
            <person name="Kobayashi T."/>
            <person name="Koike H."/>
            <person name="Abe K."/>
            <person name="Asai K."/>
            <person name="Arita M."/>
            <person name="Fujita N."/>
            <person name="Fukuda K."/>
            <person name="Higa K."/>
            <person name="Horikawa H."/>
            <person name="Ishikawa T."/>
            <person name="Jinno K."/>
            <person name="Kato Y."/>
            <person name="Kirimura K."/>
            <person name="Mizutani O."/>
            <person name="Nakasone K."/>
            <person name="Sano M."/>
            <person name="Shiraishi Y."/>
            <person name="Tsukahara M."/>
            <person name="Gomi K."/>
        </authorList>
    </citation>
    <scope>NUCLEOTIDE SEQUENCE [LARGE SCALE GENOMIC DNA]</scope>
    <source>
        <strain evidence="1 2">RIB 2604</strain>
    </source>
</reference>
<proteinExistence type="predicted"/>
<organism evidence="1 2">
    <name type="scientific">Aspergillus kawachii</name>
    <name type="common">White koji mold</name>
    <name type="synonym">Aspergillus awamori var. kawachi</name>
    <dbReference type="NCBI Taxonomy" id="1069201"/>
    <lineage>
        <taxon>Eukaryota</taxon>
        <taxon>Fungi</taxon>
        <taxon>Dikarya</taxon>
        <taxon>Ascomycota</taxon>
        <taxon>Pezizomycotina</taxon>
        <taxon>Eurotiomycetes</taxon>
        <taxon>Eurotiomycetidae</taxon>
        <taxon>Eurotiales</taxon>
        <taxon>Aspergillaceae</taxon>
        <taxon>Aspergillus</taxon>
        <taxon>Aspergillus subgen. Circumdati</taxon>
    </lineage>
</organism>
<dbReference type="EMBL" id="BCWF01000008">
    <property type="protein sequence ID" value="GAT20553.1"/>
    <property type="molecule type" value="Genomic_DNA"/>
</dbReference>
<gene>
    <name evidence="1" type="ORF">RIB2604_00800220</name>
</gene>
<evidence type="ECO:0000313" key="2">
    <source>
        <dbReference type="Proteomes" id="UP000075230"/>
    </source>
</evidence>
<comment type="caution">
    <text evidence="1">The sequence shown here is derived from an EMBL/GenBank/DDBJ whole genome shotgun (WGS) entry which is preliminary data.</text>
</comment>
<protein>
    <submittedName>
        <fullName evidence="1">Similar to An09g00200</fullName>
    </submittedName>
</protein>
<dbReference type="AlphaFoldDB" id="A0A146F494"/>
<evidence type="ECO:0000313" key="1">
    <source>
        <dbReference type="EMBL" id="GAT20553.1"/>
    </source>
</evidence>
<reference evidence="2" key="2">
    <citation type="submission" date="2016-02" db="EMBL/GenBank/DDBJ databases">
        <title>Genome sequencing of Aspergillus luchuensis NBRC 4314.</title>
        <authorList>
            <person name="Yamada O."/>
        </authorList>
    </citation>
    <scope>NUCLEOTIDE SEQUENCE [LARGE SCALE GENOMIC DNA]</scope>
    <source>
        <strain evidence="2">RIB 2604</strain>
    </source>
</reference>
<sequence length="52" mass="5956">MPPITRAQAKHKFPDFLPEASRDASSFALRNKFINLAEYQSFTEILAIWASE</sequence>
<accession>A0A146F494</accession>